<keyword evidence="6" id="KW-0677">Repeat</keyword>
<comment type="function">
    <text evidence="8">Functions as a nucleotide exchange factor (NEF) for Hsp70 chaperones which accelerates the release of ADP. Required for fully efficient Hsp70-mediated folding of proteins.</text>
</comment>
<evidence type="ECO:0000256" key="2">
    <source>
        <dbReference type="ARBA" id="ARBA00011045"/>
    </source>
</evidence>
<dbReference type="Proteomes" id="UP000606974">
    <property type="component" value="Unassembled WGS sequence"/>
</dbReference>
<dbReference type="PANTHER" id="PTHR19316">
    <property type="entry name" value="PROTEIN FOLDING REGULATOR"/>
    <property type="match status" value="1"/>
</dbReference>
<keyword evidence="5" id="KW-0963">Cytoplasm</keyword>
<comment type="subcellular location">
    <subcellularLocation>
        <location evidence="1">Cytoplasm</location>
    </subcellularLocation>
</comment>
<dbReference type="InterPro" id="IPR013918">
    <property type="entry name" value="Nucleotide_exch_fac_Fes1"/>
</dbReference>
<name>A0A8H7E2K5_9EURO</name>
<sequence length="208" mass="22789">MNNPELNSLLKWGVENSGVSRDTNPDHPPSNRGLNAETINTLFGGPSDADLMKESMQAIHSPDVSLADKVTAFDNLEQLVENLDNANNLEPLGLWSPLLAQLDNLEPDMRRMAAWCIGTAVQNNVKSQERLLAMGGVQKLAKLAVEEKDRSVKKKCVYALSSSIRNYQPAANEAVKYLPSDIVGTDHVSTEDMDTIDAIMEKLRGSGR</sequence>
<dbReference type="Pfam" id="PF08609">
    <property type="entry name" value="Fes1"/>
    <property type="match status" value="1"/>
</dbReference>
<organism evidence="11 12">
    <name type="scientific">Endocarpon pusillum</name>
    <dbReference type="NCBI Taxonomy" id="364733"/>
    <lineage>
        <taxon>Eukaryota</taxon>
        <taxon>Fungi</taxon>
        <taxon>Dikarya</taxon>
        <taxon>Ascomycota</taxon>
        <taxon>Pezizomycotina</taxon>
        <taxon>Eurotiomycetes</taxon>
        <taxon>Chaetothyriomycetidae</taxon>
        <taxon>Verrucariales</taxon>
        <taxon>Verrucariaceae</taxon>
        <taxon>Endocarpon</taxon>
    </lineage>
</organism>
<accession>A0A8H7E2K5</accession>
<reference evidence="11" key="1">
    <citation type="submission" date="2020-02" db="EMBL/GenBank/DDBJ databases">
        <authorList>
            <person name="Palmer J.M."/>
        </authorList>
    </citation>
    <scope>NUCLEOTIDE SEQUENCE</scope>
    <source>
        <strain evidence="11">EPUS1.4</strain>
        <tissue evidence="11">Thallus</tissue>
    </source>
</reference>
<dbReference type="AlphaFoldDB" id="A0A8H7E2K5"/>
<feature type="region of interest" description="Disordered" evidence="9">
    <location>
        <begin position="16"/>
        <end position="36"/>
    </location>
</feature>
<dbReference type="OrthoDB" id="10250458at2759"/>
<dbReference type="GO" id="GO:0005783">
    <property type="term" value="C:endoplasmic reticulum"/>
    <property type="evidence" value="ECO:0007669"/>
    <property type="project" value="TreeGrafter"/>
</dbReference>
<dbReference type="GO" id="GO:0006417">
    <property type="term" value="P:regulation of translation"/>
    <property type="evidence" value="ECO:0007669"/>
    <property type="project" value="UniProtKB-KW"/>
</dbReference>
<evidence type="ECO:0000259" key="10">
    <source>
        <dbReference type="Pfam" id="PF08609"/>
    </source>
</evidence>
<comment type="caution">
    <text evidence="11">The sequence shown here is derived from an EMBL/GenBank/DDBJ whole genome shotgun (WGS) entry which is preliminary data.</text>
</comment>
<evidence type="ECO:0000256" key="4">
    <source>
        <dbReference type="ARBA" id="ARBA00020719"/>
    </source>
</evidence>
<dbReference type="FunFam" id="1.25.10.10:FF:000434">
    <property type="entry name" value="Hsp70 nucleotide exchange factor fes1"/>
    <property type="match status" value="1"/>
</dbReference>
<evidence type="ECO:0000256" key="6">
    <source>
        <dbReference type="ARBA" id="ARBA00022737"/>
    </source>
</evidence>
<proteinExistence type="inferred from homology"/>
<evidence type="ECO:0000256" key="9">
    <source>
        <dbReference type="SAM" id="MobiDB-lite"/>
    </source>
</evidence>
<dbReference type="Gene3D" id="1.25.10.10">
    <property type="entry name" value="Leucine-rich Repeat Variant"/>
    <property type="match status" value="1"/>
</dbReference>
<protein>
    <recommendedName>
        <fullName evidence="4">Hsp70 nucleotide exchange factor FES1</fullName>
    </recommendedName>
    <alternativeName>
        <fullName evidence="3">Hsp70 nucleotide exchange factor fes1</fullName>
    </alternativeName>
</protein>
<gene>
    <name evidence="11" type="ORF">GJ744_000469</name>
</gene>
<dbReference type="InterPro" id="IPR016024">
    <property type="entry name" value="ARM-type_fold"/>
</dbReference>
<dbReference type="PANTHER" id="PTHR19316:SF18">
    <property type="entry name" value="HSP70-BINDING PROTEIN 1"/>
    <property type="match status" value="1"/>
</dbReference>
<dbReference type="SUPFAM" id="SSF48371">
    <property type="entry name" value="ARM repeat"/>
    <property type="match status" value="1"/>
</dbReference>
<evidence type="ECO:0000313" key="12">
    <source>
        <dbReference type="Proteomes" id="UP000606974"/>
    </source>
</evidence>
<dbReference type="EMBL" id="JAACFV010000101">
    <property type="protein sequence ID" value="KAF7505798.1"/>
    <property type="molecule type" value="Genomic_DNA"/>
</dbReference>
<keyword evidence="7" id="KW-0810">Translation regulation</keyword>
<feature type="domain" description="Nucleotide exchange factor Fes1" evidence="10">
    <location>
        <begin position="6"/>
        <end position="89"/>
    </location>
</feature>
<evidence type="ECO:0000256" key="8">
    <source>
        <dbReference type="ARBA" id="ARBA00024912"/>
    </source>
</evidence>
<evidence type="ECO:0000256" key="5">
    <source>
        <dbReference type="ARBA" id="ARBA00022490"/>
    </source>
</evidence>
<comment type="similarity">
    <text evidence="2">Belongs to the FES1 family.</text>
</comment>
<dbReference type="InterPro" id="IPR050693">
    <property type="entry name" value="Hsp70_NEF-Inhibitors"/>
</dbReference>
<dbReference type="GO" id="GO:0000774">
    <property type="term" value="F:adenyl-nucleotide exchange factor activity"/>
    <property type="evidence" value="ECO:0007669"/>
    <property type="project" value="TreeGrafter"/>
</dbReference>
<evidence type="ECO:0000256" key="1">
    <source>
        <dbReference type="ARBA" id="ARBA00004496"/>
    </source>
</evidence>
<evidence type="ECO:0000313" key="11">
    <source>
        <dbReference type="EMBL" id="KAF7505798.1"/>
    </source>
</evidence>
<evidence type="ECO:0000256" key="3">
    <source>
        <dbReference type="ARBA" id="ARBA00015214"/>
    </source>
</evidence>
<evidence type="ECO:0000256" key="7">
    <source>
        <dbReference type="ARBA" id="ARBA00022845"/>
    </source>
</evidence>
<dbReference type="InterPro" id="IPR011989">
    <property type="entry name" value="ARM-like"/>
</dbReference>
<keyword evidence="12" id="KW-1185">Reference proteome</keyword>